<dbReference type="AlphaFoldDB" id="A0A1J1J2N4"/>
<keyword evidence="3" id="KW-1185">Reference proteome</keyword>
<dbReference type="STRING" id="568069.A0A1J1J2N4"/>
<keyword evidence="1" id="KW-1133">Transmembrane helix</keyword>
<proteinExistence type="predicted"/>
<protein>
    <submittedName>
        <fullName evidence="2">CLUMA_CG019932, isoform A</fullName>
    </submittedName>
</protein>
<dbReference type="PANTHER" id="PTHR12444">
    <property type="entry name" value="PROTEIN EFR3 HOMOLOG CMP44E"/>
    <property type="match status" value="1"/>
</dbReference>
<dbReference type="Proteomes" id="UP000183832">
    <property type="component" value="Unassembled WGS sequence"/>
</dbReference>
<keyword evidence="1" id="KW-0472">Membrane</keyword>
<name>A0A1J1J2N4_9DIPT</name>
<evidence type="ECO:0000313" key="2">
    <source>
        <dbReference type="EMBL" id="CRL06632.1"/>
    </source>
</evidence>
<dbReference type="OrthoDB" id="7765283at2759"/>
<dbReference type="EMBL" id="CVRI01000067">
    <property type="protein sequence ID" value="CRL06632.1"/>
    <property type="molecule type" value="Genomic_DNA"/>
</dbReference>
<dbReference type="PANTHER" id="PTHR12444:SF9">
    <property type="entry name" value="AGAP013133-PA"/>
    <property type="match status" value="1"/>
</dbReference>
<dbReference type="GO" id="GO:0005886">
    <property type="term" value="C:plasma membrane"/>
    <property type="evidence" value="ECO:0007669"/>
    <property type="project" value="TreeGrafter"/>
</dbReference>
<accession>A0A1J1J2N4</accession>
<dbReference type="InterPro" id="IPR051851">
    <property type="entry name" value="EFR3_Homologs"/>
</dbReference>
<reference evidence="2 3" key="1">
    <citation type="submission" date="2015-04" db="EMBL/GenBank/DDBJ databases">
        <authorList>
            <person name="Syromyatnikov M.Y."/>
            <person name="Popov V.N."/>
        </authorList>
    </citation>
    <scope>NUCLEOTIDE SEQUENCE [LARGE SCALE GENOMIC DNA]</scope>
</reference>
<evidence type="ECO:0000256" key="1">
    <source>
        <dbReference type="SAM" id="Phobius"/>
    </source>
</evidence>
<evidence type="ECO:0000313" key="3">
    <source>
        <dbReference type="Proteomes" id="UP000183832"/>
    </source>
</evidence>
<keyword evidence="1" id="KW-0812">Transmembrane</keyword>
<dbReference type="GO" id="GO:0072659">
    <property type="term" value="P:protein localization to plasma membrane"/>
    <property type="evidence" value="ECO:0007669"/>
    <property type="project" value="TreeGrafter"/>
</dbReference>
<feature type="transmembrane region" description="Helical" evidence="1">
    <location>
        <begin position="362"/>
        <end position="388"/>
    </location>
</feature>
<organism evidence="2 3">
    <name type="scientific">Clunio marinus</name>
    <dbReference type="NCBI Taxonomy" id="568069"/>
    <lineage>
        <taxon>Eukaryota</taxon>
        <taxon>Metazoa</taxon>
        <taxon>Ecdysozoa</taxon>
        <taxon>Arthropoda</taxon>
        <taxon>Hexapoda</taxon>
        <taxon>Insecta</taxon>
        <taxon>Pterygota</taxon>
        <taxon>Neoptera</taxon>
        <taxon>Endopterygota</taxon>
        <taxon>Diptera</taxon>
        <taxon>Nematocera</taxon>
        <taxon>Chironomoidea</taxon>
        <taxon>Chironomidae</taxon>
        <taxon>Clunio</taxon>
    </lineage>
</organism>
<sequence length="530" mass="61453">MSEVSTLNSKIQQLILLCDFNLHSAEDSKKHKTRKALKCFKNILSQSSSEEIKSSSELPELIKCSLNLMQFHVQRRRNIFVKNLFSSLIKILIPDNIDLVIGAIMKFLDDKNLWKFNFICCEIFNSILSCGIPPEVILDQLLDNIDQIIRSNNLRKLHNVVDVLDSTVDNEKFKSLPSVGVQRLLQLYYLSVTVKDENYSLIQAGLEKAIKTMLSVIHTTEVMNLLPNILHLTFNSSLSDIECREFGWNLRQGVSRLQLNQITKDLLPETLAFLLSSMQSTRAIESYLATQYLVVLIDEYNNCEHFSSPEVFYVSTNYEISLGLKSEIGDTRKIIENYRDLFETSIISATKLHISEGDISNAIYSLLCVILVTIPCGFSVTFIVCILMNLQRHALAANRYLCLDDLHRLHAMIASIMTLICWVTRAKTFTKYIQEVVNLRYNLAPQLNPRQHNFHHNIFQCENEYKPNLYFDLWELRYSLWKRFRLDEKLLKDVKKTFSGFTNKHQKKKILRKLLGKSEEKFYKISPIKK</sequence>
<gene>
    <name evidence="2" type="primary">putative AGAP013133-PA</name>
    <name evidence="2" type="ORF">CLUMA_CG019932</name>
</gene>